<name>A0ABV8K8K8_9BACL</name>
<dbReference type="InterPro" id="IPR051849">
    <property type="entry name" value="GAG-degrading_sulfatase"/>
</dbReference>
<proteinExistence type="predicted"/>
<reference evidence="3" key="1">
    <citation type="journal article" date="2019" name="Int. J. Syst. Evol. Microbiol.">
        <title>The Global Catalogue of Microorganisms (GCM) 10K type strain sequencing project: providing services to taxonomists for standard genome sequencing and annotation.</title>
        <authorList>
            <consortium name="The Broad Institute Genomics Platform"/>
            <consortium name="The Broad Institute Genome Sequencing Center for Infectious Disease"/>
            <person name="Wu L."/>
            <person name="Ma J."/>
        </authorList>
    </citation>
    <scope>NUCLEOTIDE SEQUENCE [LARGE SCALE GENOMIC DNA]</scope>
    <source>
        <strain evidence="3">IBRC-M 10987</strain>
    </source>
</reference>
<organism evidence="2 3">
    <name type="scientific">Paenibacillus xanthanilyticus</name>
    <dbReference type="NCBI Taxonomy" id="1783531"/>
    <lineage>
        <taxon>Bacteria</taxon>
        <taxon>Bacillati</taxon>
        <taxon>Bacillota</taxon>
        <taxon>Bacilli</taxon>
        <taxon>Bacillales</taxon>
        <taxon>Paenibacillaceae</taxon>
        <taxon>Paenibacillus</taxon>
    </lineage>
</organism>
<dbReference type="Proteomes" id="UP001595715">
    <property type="component" value="Unassembled WGS sequence"/>
</dbReference>
<dbReference type="EMBL" id="JBHSAM010000033">
    <property type="protein sequence ID" value="MFC4102387.1"/>
    <property type="molecule type" value="Genomic_DNA"/>
</dbReference>
<dbReference type="RefSeq" id="WP_377721006.1">
    <property type="nucleotide sequence ID" value="NZ_JBHSAM010000033.1"/>
</dbReference>
<comment type="caution">
    <text evidence="2">The sequence shown here is derived from an EMBL/GenBank/DDBJ whole genome shotgun (WGS) entry which is preliminary data.</text>
</comment>
<dbReference type="CDD" id="cd16037">
    <property type="entry name" value="sulfatase_like"/>
    <property type="match status" value="1"/>
</dbReference>
<keyword evidence="3" id="KW-1185">Reference proteome</keyword>
<evidence type="ECO:0000313" key="2">
    <source>
        <dbReference type="EMBL" id="MFC4102387.1"/>
    </source>
</evidence>
<feature type="domain" description="Sulfatase N-terminal" evidence="1">
    <location>
        <begin position="6"/>
        <end position="345"/>
    </location>
</feature>
<sequence length="483" mass="53699">MASKPQNLLFIMSDQHNRDILGYNGHPIVQTPHLNQLAQEGVNFTNAYTNCPICVPSRASLATGRYPHDNGSWDNAAPYSGDKPSWGHRLAEQGIQVTTVGKLHYRDESDDTGFPDQRLPLHVLGGVGDLFTLIRETGLPAGSLGRKQVLSAGPGESSYTKYDRAIAEEAVRFLREEAPNLDKPWVLFVSFVTPHYPLTAPAEYFDLYPLDSIELPRSYKIDERSSHPVVDEYRRLLGIADELDEDAVKNAVAAYYGLCSFMDAQVGQVLSALRETGLDQSTRIIYTSDHGDSAGEHGLWFKSTMYEGSAAIPFIMAGPDLPRGTQVTHNISLVDCFPTILEAVGAKPHEEDHDLPGQSLLTLAKGEYEPNRIVFSEYHAAASITGFFMIREEQYKFIYYVGYPPQLFNLVADPGENNDLAGDPEYAEVVWRLEQRLREIVDPEKVNSEARADQECRLNLHGGREQVIAKGFKVPYTPAPAVK</sequence>
<dbReference type="SUPFAM" id="SSF53649">
    <property type="entry name" value="Alkaline phosphatase-like"/>
    <property type="match status" value="1"/>
</dbReference>
<evidence type="ECO:0000259" key="1">
    <source>
        <dbReference type="Pfam" id="PF00884"/>
    </source>
</evidence>
<dbReference type="PANTHER" id="PTHR46615">
    <property type="entry name" value="ARYLSULFATASE K"/>
    <property type="match status" value="1"/>
</dbReference>
<gene>
    <name evidence="2" type="ORF">ACFOZ8_22475</name>
</gene>
<dbReference type="PANTHER" id="PTHR46615:SF1">
    <property type="entry name" value="ARYLSULFATASE K"/>
    <property type="match status" value="1"/>
</dbReference>
<dbReference type="InterPro" id="IPR017850">
    <property type="entry name" value="Alkaline_phosphatase_core_sf"/>
</dbReference>
<dbReference type="Pfam" id="PF00884">
    <property type="entry name" value="Sulfatase"/>
    <property type="match status" value="1"/>
</dbReference>
<dbReference type="Gene3D" id="3.40.720.10">
    <property type="entry name" value="Alkaline Phosphatase, subunit A"/>
    <property type="match status" value="1"/>
</dbReference>
<evidence type="ECO:0000313" key="3">
    <source>
        <dbReference type="Proteomes" id="UP001595715"/>
    </source>
</evidence>
<accession>A0ABV8K8K8</accession>
<protein>
    <submittedName>
        <fullName evidence="2">Sulfatase-like hydrolase/transferase</fullName>
    </submittedName>
</protein>
<dbReference type="InterPro" id="IPR000917">
    <property type="entry name" value="Sulfatase_N"/>
</dbReference>